<keyword evidence="7 17" id="KW-0554">One-carbon metabolism</keyword>
<dbReference type="OrthoDB" id="5212574at2759"/>
<keyword evidence="6" id="KW-0963">Cytoplasm</keyword>
<evidence type="ECO:0000256" key="18">
    <source>
        <dbReference type="PIRSR" id="PIRSR038895-1"/>
    </source>
</evidence>
<dbReference type="InParanoid" id="A0A4S2MRL1"/>
<evidence type="ECO:0000256" key="13">
    <source>
        <dbReference type="ARBA" id="ARBA00022842"/>
    </source>
</evidence>
<comment type="similarity">
    <text evidence="5 17">Belongs to the folylpolyglutamate synthase family.</text>
</comment>
<evidence type="ECO:0000256" key="3">
    <source>
        <dbReference type="ARBA" id="ARBA00004496"/>
    </source>
</evidence>
<evidence type="ECO:0000256" key="17">
    <source>
        <dbReference type="PIRNR" id="PIRNR038895"/>
    </source>
</evidence>
<dbReference type="GO" id="GO:0004326">
    <property type="term" value="F:tetrahydrofolylpolyglutamate synthase activity"/>
    <property type="evidence" value="ECO:0007669"/>
    <property type="project" value="UniProtKB-EC"/>
</dbReference>
<feature type="binding site" evidence="19">
    <location>
        <position position="111"/>
    </location>
    <ligand>
        <name>Mg(2+)</name>
        <dbReference type="ChEBI" id="CHEBI:18420"/>
        <label>1</label>
    </ligand>
</feature>
<keyword evidence="8 17" id="KW-0436">Ligase</keyword>
<dbReference type="InterPro" id="IPR023600">
    <property type="entry name" value="Folylpolyglutamate_synth_euk"/>
</dbReference>
<evidence type="ECO:0000256" key="7">
    <source>
        <dbReference type="ARBA" id="ARBA00022563"/>
    </source>
</evidence>
<evidence type="ECO:0000256" key="9">
    <source>
        <dbReference type="ARBA" id="ARBA00022723"/>
    </source>
</evidence>
<keyword evidence="15" id="KW-0472">Membrane</keyword>
<evidence type="ECO:0000256" key="11">
    <source>
        <dbReference type="ARBA" id="ARBA00022792"/>
    </source>
</evidence>
<dbReference type="InterPro" id="IPR001645">
    <property type="entry name" value="Folylpolyglutamate_synth"/>
</dbReference>
<name>A0A4S2MRL1_9PEZI</name>
<evidence type="ECO:0000256" key="20">
    <source>
        <dbReference type="SAM" id="MobiDB-lite"/>
    </source>
</evidence>
<comment type="pathway">
    <text evidence="4 17">Cofactor biosynthesis; tetrahydrofolylpolyglutamate biosynthesis.</text>
</comment>
<keyword evidence="11" id="KW-0999">Mitochondrion inner membrane</keyword>
<feature type="binding site" evidence="19">
    <location>
        <position position="186"/>
    </location>
    <ligand>
        <name>Mg(2+)</name>
        <dbReference type="ChEBI" id="CHEBI:18420"/>
        <label>1</label>
    </ligand>
</feature>
<dbReference type="STRING" id="341454.A0A4S2MRL1"/>
<keyword evidence="10 18" id="KW-0547">Nucleotide-binding</keyword>
<sequence length="494" mass="54600">MKKTYENALRLLDSRRRKGRPKEIAGSGGVPSISEAPGVTGTPNLRGIPSLVGMHEWLYLLGHSNNDVNNINIIHIAGTKGKGSTCAFTRSFLHVHGLRTGFPGKVGLYTSPDLRGIRERIQINNKPVSEALFTQYFFEVWDGLSSQSALTPGHDGKDKMPRFLQLLALIAFHTFIRERTDVAIFETHHGGEYDATNVIPKPAVTGITAIALDHVAQLGPTIENVAWHKSGIFKHGVPAFSSSQDPAVISVFQARAKEKEVPLKFVEVDQSLPKDAWALHAPVQRINCSLALAIAEAFLELKAPAESRSLTPEDIAQGIERFNWPGRYETIVEGNNHWFLDGAHNELSVKHVAEWFAKTALDGSKSSPYVLIFTHISEERDCNALMECLAHSLRENGIRPRYIIFTTYQERLDGNTRIDKTLKSLLSPPPDVLTMYSEGWKKIDPQAEIITENAIEGALHAARKIGEKEGGMRTLITGSLHLVGGVLNLLRPLE</sequence>
<dbReference type="SUPFAM" id="SSF53623">
    <property type="entry name" value="MurD-like peptide ligases, catalytic domain"/>
    <property type="match status" value="1"/>
</dbReference>
<dbReference type="PANTHER" id="PTHR11136">
    <property type="entry name" value="FOLYLPOLYGLUTAMATE SYNTHASE-RELATED"/>
    <property type="match status" value="1"/>
</dbReference>
<comment type="cofactor">
    <cofactor evidence="17">
        <name>a monovalent cation</name>
        <dbReference type="ChEBI" id="CHEBI:60242"/>
    </cofactor>
    <text evidence="17">A monovalent cation.</text>
</comment>
<keyword evidence="14" id="KW-0496">Mitochondrion</keyword>
<evidence type="ECO:0000313" key="21">
    <source>
        <dbReference type="EMBL" id="TGZ78639.1"/>
    </source>
</evidence>
<dbReference type="GO" id="GO:0005524">
    <property type="term" value="F:ATP binding"/>
    <property type="evidence" value="ECO:0007669"/>
    <property type="project" value="UniProtKB-KW"/>
</dbReference>
<dbReference type="InterPro" id="IPR036565">
    <property type="entry name" value="Mur-like_cat_sf"/>
</dbReference>
<keyword evidence="22" id="KW-1185">Reference proteome</keyword>
<keyword evidence="9 19" id="KW-0479">Metal-binding</keyword>
<dbReference type="GO" id="GO:0005743">
    <property type="term" value="C:mitochondrial inner membrane"/>
    <property type="evidence" value="ECO:0007669"/>
    <property type="project" value="UniProtKB-SubCell"/>
</dbReference>
<dbReference type="UniPathway" id="UPA00850"/>
<comment type="function">
    <text evidence="17">Catalyzes conversion of folates to polyglutamate derivatives allowing concentration of folate compounds in the cell and the intracellular retention of these cofactors, which are important substrates for most of the folate-dependent enzymes that are involved in one-carbon transfer reactions involved in purine, pyrimidine and amino acid synthesis.</text>
</comment>
<evidence type="ECO:0000256" key="2">
    <source>
        <dbReference type="ARBA" id="ARBA00004305"/>
    </source>
</evidence>
<dbReference type="AlphaFoldDB" id="A0A4S2MRL1"/>
<feature type="binding site" evidence="18">
    <location>
        <position position="341"/>
    </location>
    <ligand>
        <name>ATP</name>
        <dbReference type="ChEBI" id="CHEBI:30616"/>
    </ligand>
</feature>
<evidence type="ECO:0000256" key="5">
    <source>
        <dbReference type="ARBA" id="ARBA00008276"/>
    </source>
</evidence>
<gene>
    <name evidence="21" type="ORF">EX30DRAFT_397631</name>
</gene>
<dbReference type="GO" id="GO:0005759">
    <property type="term" value="C:mitochondrial matrix"/>
    <property type="evidence" value="ECO:0007669"/>
    <property type="project" value="UniProtKB-SubCell"/>
</dbReference>
<evidence type="ECO:0000256" key="19">
    <source>
        <dbReference type="PIRSR" id="PIRSR038895-2"/>
    </source>
</evidence>
<dbReference type="EC" id="6.3.2.17" evidence="17"/>
<evidence type="ECO:0000256" key="16">
    <source>
        <dbReference type="ARBA" id="ARBA00047493"/>
    </source>
</evidence>
<organism evidence="21 22">
    <name type="scientific">Ascodesmis nigricans</name>
    <dbReference type="NCBI Taxonomy" id="341454"/>
    <lineage>
        <taxon>Eukaryota</taxon>
        <taxon>Fungi</taxon>
        <taxon>Dikarya</taxon>
        <taxon>Ascomycota</taxon>
        <taxon>Pezizomycotina</taxon>
        <taxon>Pezizomycetes</taxon>
        <taxon>Pezizales</taxon>
        <taxon>Ascodesmidaceae</taxon>
        <taxon>Ascodesmis</taxon>
    </lineage>
</organism>
<protein>
    <recommendedName>
        <fullName evidence="17">Folylpolyglutamate synthase</fullName>
        <ecNumber evidence="17">6.3.2.17</ecNumber>
    </recommendedName>
    <alternativeName>
        <fullName evidence="17">Folylpoly-gamma-glutamate synthetase</fullName>
    </alternativeName>
    <alternativeName>
        <fullName evidence="17">Tetrahydrofolylpolyglutamate synthase</fullName>
    </alternativeName>
</protein>
<evidence type="ECO:0000313" key="22">
    <source>
        <dbReference type="Proteomes" id="UP000298138"/>
    </source>
</evidence>
<evidence type="ECO:0000256" key="14">
    <source>
        <dbReference type="ARBA" id="ARBA00023128"/>
    </source>
</evidence>
<feature type="binding site" evidence="19">
    <location>
        <position position="214"/>
    </location>
    <ligand>
        <name>Mg(2+)</name>
        <dbReference type="ChEBI" id="CHEBI:18420"/>
        <label>1</label>
    </ligand>
</feature>
<evidence type="ECO:0000256" key="4">
    <source>
        <dbReference type="ARBA" id="ARBA00005150"/>
    </source>
</evidence>
<dbReference type="NCBIfam" id="TIGR01499">
    <property type="entry name" value="folC"/>
    <property type="match status" value="1"/>
</dbReference>
<keyword evidence="13 19" id="KW-0460">Magnesium</keyword>
<dbReference type="Gene3D" id="3.40.1190.10">
    <property type="entry name" value="Mur-like, catalytic domain"/>
    <property type="match status" value="1"/>
</dbReference>
<dbReference type="GO" id="GO:0046872">
    <property type="term" value="F:metal ion binding"/>
    <property type="evidence" value="ECO:0007669"/>
    <property type="project" value="UniProtKB-KW"/>
</dbReference>
<evidence type="ECO:0000256" key="10">
    <source>
        <dbReference type="ARBA" id="ARBA00022741"/>
    </source>
</evidence>
<dbReference type="PANTHER" id="PTHR11136:SF5">
    <property type="entry name" value="FOLYLPOLYGLUTAMATE SYNTHASE, MITOCHONDRIAL"/>
    <property type="match status" value="1"/>
</dbReference>
<evidence type="ECO:0000256" key="1">
    <source>
        <dbReference type="ARBA" id="ARBA00004273"/>
    </source>
</evidence>
<accession>A0A4S2MRL1</accession>
<feature type="binding site" evidence="18">
    <location>
        <position position="327"/>
    </location>
    <ligand>
        <name>ATP</name>
        <dbReference type="ChEBI" id="CHEBI:30616"/>
    </ligand>
</feature>
<comment type="catalytic activity">
    <reaction evidence="16 17">
        <text>(6S)-5,6,7,8-tetrahydrofolyl-(gamma-L-Glu)(n) + L-glutamate + ATP = (6S)-5,6,7,8-tetrahydrofolyl-(gamma-L-Glu)(n+1) + ADP + phosphate + H(+)</text>
        <dbReference type="Rhea" id="RHEA:10580"/>
        <dbReference type="Rhea" id="RHEA-COMP:14738"/>
        <dbReference type="Rhea" id="RHEA-COMP:14740"/>
        <dbReference type="ChEBI" id="CHEBI:15378"/>
        <dbReference type="ChEBI" id="CHEBI:29985"/>
        <dbReference type="ChEBI" id="CHEBI:30616"/>
        <dbReference type="ChEBI" id="CHEBI:43474"/>
        <dbReference type="ChEBI" id="CHEBI:141005"/>
        <dbReference type="ChEBI" id="CHEBI:456216"/>
        <dbReference type="EC" id="6.3.2.17"/>
    </reaction>
</comment>
<dbReference type="GO" id="GO:0006730">
    <property type="term" value="P:one-carbon metabolic process"/>
    <property type="evidence" value="ECO:0007669"/>
    <property type="project" value="UniProtKB-KW"/>
</dbReference>
<reference evidence="21 22" key="1">
    <citation type="submission" date="2019-04" db="EMBL/GenBank/DDBJ databases">
        <title>Comparative genomics and transcriptomics to analyze fruiting body development in filamentous ascomycetes.</title>
        <authorList>
            <consortium name="DOE Joint Genome Institute"/>
            <person name="Lutkenhaus R."/>
            <person name="Traeger S."/>
            <person name="Breuer J."/>
            <person name="Kuo A."/>
            <person name="Lipzen A."/>
            <person name="Pangilinan J."/>
            <person name="Dilworth D."/>
            <person name="Sandor L."/>
            <person name="Poggeler S."/>
            <person name="Barry K."/>
            <person name="Grigoriev I.V."/>
            <person name="Nowrousian M."/>
        </authorList>
    </citation>
    <scope>NUCLEOTIDE SEQUENCE [LARGE SCALE GENOMIC DNA]</scope>
    <source>
        <strain evidence="21 22">CBS 389.68</strain>
    </source>
</reference>
<dbReference type="Proteomes" id="UP000298138">
    <property type="component" value="Unassembled WGS sequence"/>
</dbReference>
<dbReference type="SUPFAM" id="SSF53244">
    <property type="entry name" value="MurD-like peptide ligases, peptide-binding domain"/>
    <property type="match status" value="1"/>
</dbReference>
<evidence type="ECO:0000256" key="15">
    <source>
        <dbReference type="ARBA" id="ARBA00023136"/>
    </source>
</evidence>
<keyword evidence="12 18" id="KW-0067">ATP-binding</keyword>
<evidence type="ECO:0000256" key="6">
    <source>
        <dbReference type="ARBA" id="ARBA00022490"/>
    </source>
</evidence>
<dbReference type="InterPro" id="IPR036615">
    <property type="entry name" value="Mur_ligase_C_dom_sf"/>
</dbReference>
<dbReference type="Gene3D" id="3.90.190.20">
    <property type="entry name" value="Mur ligase, C-terminal domain"/>
    <property type="match status" value="1"/>
</dbReference>
<evidence type="ECO:0000256" key="12">
    <source>
        <dbReference type="ARBA" id="ARBA00022840"/>
    </source>
</evidence>
<dbReference type="EMBL" id="ML220139">
    <property type="protein sequence ID" value="TGZ78639.1"/>
    <property type="molecule type" value="Genomic_DNA"/>
</dbReference>
<proteinExistence type="inferred from homology"/>
<comment type="subcellular location">
    <subcellularLocation>
        <location evidence="3">Cytoplasm</location>
    </subcellularLocation>
    <subcellularLocation>
        <location evidence="1">Mitochondrion inner membrane</location>
    </subcellularLocation>
    <subcellularLocation>
        <location evidence="2">Mitochondrion matrix</location>
    </subcellularLocation>
</comment>
<dbReference type="PIRSF" id="PIRSF038895">
    <property type="entry name" value="FPGS"/>
    <property type="match status" value="1"/>
</dbReference>
<dbReference type="GO" id="GO:0005829">
    <property type="term" value="C:cytosol"/>
    <property type="evidence" value="ECO:0007669"/>
    <property type="project" value="TreeGrafter"/>
</dbReference>
<feature type="region of interest" description="Disordered" evidence="20">
    <location>
        <begin position="16"/>
        <end position="41"/>
    </location>
</feature>
<evidence type="ECO:0000256" key="8">
    <source>
        <dbReference type="ARBA" id="ARBA00022598"/>
    </source>
</evidence>